<dbReference type="InterPro" id="IPR053037">
    <property type="entry name" value="Pericyclase_pydY-like"/>
</dbReference>
<dbReference type="Proteomes" id="UP000077069">
    <property type="component" value="Unassembled WGS sequence"/>
</dbReference>
<gene>
    <name evidence="1" type="ORF">CC84DRAFT_1185559</name>
</gene>
<dbReference type="GeneID" id="28764299"/>
<name>A0A177CPW3_9PLEO</name>
<organism evidence="1 2">
    <name type="scientific">Paraphaeosphaeria sporulosa</name>
    <dbReference type="NCBI Taxonomy" id="1460663"/>
    <lineage>
        <taxon>Eukaryota</taxon>
        <taxon>Fungi</taxon>
        <taxon>Dikarya</taxon>
        <taxon>Ascomycota</taxon>
        <taxon>Pezizomycotina</taxon>
        <taxon>Dothideomycetes</taxon>
        <taxon>Pleosporomycetidae</taxon>
        <taxon>Pleosporales</taxon>
        <taxon>Massarineae</taxon>
        <taxon>Didymosphaeriaceae</taxon>
        <taxon>Paraphaeosphaeria</taxon>
    </lineage>
</organism>
<dbReference type="InParanoid" id="A0A177CPW3"/>
<reference evidence="1 2" key="1">
    <citation type="submission" date="2016-05" db="EMBL/GenBank/DDBJ databases">
        <title>Comparative analysis of secretome profiles of manganese(II)-oxidizing ascomycete fungi.</title>
        <authorList>
            <consortium name="DOE Joint Genome Institute"/>
            <person name="Zeiner C.A."/>
            <person name="Purvine S.O."/>
            <person name="Zink E.M."/>
            <person name="Wu S."/>
            <person name="Pasa-Tolic L."/>
            <person name="Chaput D.L."/>
            <person name="Haridas S."/>
            <person name="Grigoriev I.V."/>
            <person name="Santelli C.M."/>
            <person name="Hansel C.M."/>
        </authorList>
    </citation>
    <scope>NUCLEOTIDE SEQUENCE [LARGE SCALE GENOMIC DNA]</scope>
    <source>
        <strain evidence="1 2">AP3s5-JAC2a</strain>
    </source>
</reference>
<accession>A0A177CPW3</accession>
<dbReference type="OrthoDB" id="425354at2759"/>
<dbReference type="PANTHER" id="PTHR38115">
    <property type="entry name" value="LIPOCALIN-LIKE DOMAIN-CONTAINING PROTEIN"/>
    <property type="match status" value="1"/>
</dbReference>
<keyword evidence="2" id="KW-1185">Reference proteome</keyword>
<protein>
    <recommendedName>
        <fullName evidence="3">Lccl domain-containing protein</fullName>
    </recommendedName>
</protein>
<evidence type="ECO:0000313" key="1">
    <source>
        <dbReference type="EMBL" id="OAG08819.1"/>
    </source>
</evidence>
<dbReference type="AlphaFoldDB" id="A0A177CPW3"/>
<sequence>MAAPANKNIKDLNGKWIINKTHSDSTDPVLALQGIGWMTRKALGLATVTLHTKMYTKTPEDNAAAGDVIHIDIDQFATGGVKGTSEHRALDWKYRPHSDWLFGELQGRSRLTTLDAVRKEAREEGGTKASDAEYVTEGFLAETEGGETIESWVDNEGKKWTGWQIWGFATVNGERWLVRKFAIRRKDKDEVVKVRLCYEWAGELDS</sequence>
<evidence type="ECO:0008006" key="3">
    <source>
        <dbReference type="Google" id="ProtNLM"/>
    </source>
</evidence>
<dbReference type="PANTHER" id="PTHR38115:SF1">
    <property type="entry name" value="LIPOCALIN-LIKE DOMAIN-CONTAINING PROTEIN"/>
    <property type="match status" value="1"/>
</dbReference>
<dbReference type="RefSeq" id="XP_018039184.1">
    <property type="nucleotide sequence ID" value="XM_018180813.1"/>
</dbReference>
<dbReference type="EMBL" id="KV441550">
    <property type="protein sequence ID" value="OAG08819.1"/>
    <property type="molecule type" value="Genomic_DNA"/>
</dbReference>
<evidence type="ECO:0000313" key="2">
    <source>
        <dbReference type="Proteomes" id="UP000077069"/>
    </source>
</evidence>
<proteinExistence type="predicted"/>